<feature type="region of interest" description="Disordered" evidence="1">
    <location>
        <begin position="43"/>
        <end position="134"/>
    </location>
</feature>
<dbReference type="InterPro" id="IPR036875">
    <property type="entry name" value="Znf_CCHC_sf"/>
</dbReference>
<feature type="compositionally biased region" description="Low complexity" evidence="1">
    <location>
        <begin position="54"/>
        <end position="63"/>
    </location>
</feature>
<evidence type="ECO:0000256" key="1">
    <source>
        <dbReference type="SAM" id="MobiDB-lite"/>
    </source>
</evidence>
<reference evidence="2" key="1">
    <citation type="submission" date="2022-07" db="EMBL/GenBank/DDBJ databases">
        <title>Phylogenomic reconstructions and comparative analyses of Kickxellomycotina fungi.</title>
        <authorList>
            <person name="Reynolds N.K."/>
            <person name="Stajich J.E."/>
            <person name="Barry K."/>
            <person name="Grigoriev I.V."/>
            <person name="Crous P."/>
            <person name="Smith M.E."/>
        </authorList>
    </citation>
    <scope>NUCLEOTIDE SEQUENCE</scope>
    <source>
        <strain evidence="2">RSA 861</strain>
    </source>
</reference>
<dbReference type="OrthoDB" id="437973at2759"/>
<feature type="compositionally biased region" description="Basic residues" evidence="1">
    <location>
        <begin position="103"/>
        <end position="113"/>
    </location>
</feature>
<feature type="region of interest" description="Disordered" evidence="1">
    <location>
        <begin position="1"/>
        <end position="25"/>
    </location>
</feature>
<sequence length="165" mass="18125">MLPSDRFKAAKSQRKATSASGPPLCQKCLQPGHWTYECRNSQAYQARPSRTSQLRNPLPLVNPELPPEFAPRRRKAHKSRPDTDTDSTSDTSSQSDTSSVSSRGRRRTKRRRRYSSDSSPSLGSDSDSTVSRSVPLIVVRIGPGIATGGPDAKSFCFFRSARGQA</sequence>
<name>A0A9W8DXJ1_9FUNG</name>
<keyword evidence="3" id="KW-1185">Reference proteome</keyword>
<dbReference type="SUPFAM" id="SSF57756">
    <property type="entry name" value="Retrovirus zinc finger-like domains"/>
    <property type="match status" value="1"/>
</dbReference>
<dbReference type="GO" id="GO:0008270">
    <property type="term" value="F:zinc ion binding"/>
    <property type="evidence" value="ECO:0007669"/>
    <property type="project" value="InterPro"/>
</dbReference>
<accession>A0A9W8DXJ1</accession>
<feature type="compositionally biased region" description="Low complexity" evidence="1">
    <location>
        <begin position="116"/>
        <end position="133"/>
    </location>
</feature>
<comment type="caution">
    <text evidence="2">The sequence shown here is derived from an EMBL/GenBank/DDBJ whole genome shotgun (WGS) entry which is preliminary data.</text>
</comment>
<dbReference type="GO" id="GO:0003676">
    <property type="term" value="F:nucleic acid binding"/>
    <property type="evidence" value="ECO:0007669"/>
    <property type="project" value="InterPro"/>
</dbReference>
<evidence type="ECO:0000313" key="3">
    <source>
        <dbReference type="Proteomes" id="UP001150569"/>
    </source>
</evidence>
<gene>
    <name evidence="2" type="ORF">IWQ60_006499</name>
</gene>
<dbReference type="Pfam" id="PF13917">
    <property type="entry name" value="zf-CCHC_3"/>
    <property type="match status" value="1"/>
</dbReference>
<feature type="compositionally biased region" description="Polar residues" evidence="1">
    <location>
        <begin position="43"/>
        <end position="53"/>
    </location>
</feature>
<organism evidence="2 3">
    <name type="scientific">Tieghemiomyces parasiticus</name>
    <dbReference type="NCBI Taxonomy" id="78921"/>
    <lineage>
        <taxon>Eukaryota</taxon>
        <taxon>Fungi</taxon>
        <taxon>Fungi incertae sedis</taxon>
        <taxon>Zoopagomycota</taxon>
        <taxon>Kickxellomycotina</taxon>
        <taxon>Dimargaritomycetes</taxon>
        <taxon>Dimargaritales</taxon>
        <taxon>Dimargaritaceae</taxon>
        <taxon>Tieghemiomyces</taxon>
    </lineage>
</organism>
<evidence type="ECO:0008006" key="4">
    <source>
        <dbReference type="Google" id="ProtNLM"/>
    </source>
</evidence>
<dbReference type="EMBL" id="JANBPT010000392">
    <property type="protein sequence ID" value="KAJ1922472.1"/>
    <property type="molecule type" value="Genomic_DNA"/>
</dbReference>
<proteinExistence type="predicted"/>
<protein>
    <recommendedName>
        <fullName evidence="4">Zinc knuckle-domain-containing protein</fullName>
    </recommendedName>
</protein>
<evidence type="ECO:0000313" key="2">
    <source>
        <dbReference type="EMBL" id="KAJ1922472.1"/>
    </source>
</evidence>
<dbReference type="AlphaFoldDB" id="A0A9W8DXJ1"/>
<dbReference type="Proteomes" id="UP001150569">
    <property type="component" value="Unassembled WGS sequence"/>
</dbReference>
<feature type="compositionally biased region" description="Low complexity" evidence="1">
    <location>
        <begin position="86"/>
        <end position="102"/>
    </location>
</feature>